<accession>A0A512JMP8</accession>
<gene>
    <name evidence="1" type="ORF">MGN01_30430</name>
</gene>
<dbReference type="RefSeq" id="WP_147047640.1">
    <property type="nucleotide sequence ID" value="NZ_BJZV01000016.1"/>
</dbReference>
<evidence type="ECO:0000313" key="1">
    <source>
        <dbReference type="EMBL" id="GEP11198.1"/>
    </source>
</evidence>
<keyword evidence="2" id="KW-1185">Reference proteome</keyword>
<dbReference type="EMBL" id="BJZV01000016">
    <property type="protein sequence ID" value="GEP11198.1"/>
    <property type="molecule type" value="Genomic_DNA"/>
</dbReference>
<dbReference type="OrthoDB" id="7998240at2"/>
<organism evidence="1 2">
    <name type="scientific">Methylobacterium gnaphalii</name>
    <dbReference type="NCBI Taxonomy" id="1010610"/>
    <lineage>
        <taxon>Bacteria</taxon>
        <taxon>Pseudomonadati</taxon>
        <taxon>Pseudomonadota</taxon>
        <taxon>Alphaproteobacteria</taxon>
        <taxon>Hyphomicrobiales</taxon>
        <taxon>Methylobacteriaceae</taxon>
        <taxon>Methylobacterium</taxon>
    </lineage>
</organism>
<sequence length="89" mass="9577">MPAAPVTIMIATPKGRHRLVGESDRNVAQPAEEILRALGADVRPAIFWVECEDKAVQTVLTSYLSGVKAEVLAHSRKGTFQSKGGRGFS</sequence>
<evidence type="ECO:0000313" key="2">
    <source>
        <dbReference type="Proteomes" id="UP000321750"/>
    </source>
</evidence>
<reference evidence="1 2" key="1">
    <citation type="submission" date="2019-07" db="EMBL/GenBank/DDBJ databases">
        <title>Whole genome shotgun sequence of Methylobacterium gnaphalii NBRC 107716.</title>
        <authorList>
            <person name="Hosoyama A."/>
            <person name="Uohara A."/>
            <person name="Ohji S."/>
            <person name="Ichikawa N."/>
        </authorList>
    </citation>
    <scope>NUCLEOTIDE SEQUENCE [LARGE SCALE GENOMIC DNA]</scope>
    <source>
        <strain evidence="1 2">NBRC 107716</strain>
    </source>
</reference>
<name>A0A512JMP8_9HYPH</name>
<comment type="caution">
    <text evidence="1">The sequence shown here is derived from an EMBL/GenBank/DDBJ whole genome shotgun (WGS) entry which is preliminary data.</text>
</comment>
<dbReference type="Proteomes" id="UP000321750">
    <property type="component" value="Unassembled WGS sequence"/>
</dbReference>
<proteinExistence type="predicted"/>
<dbReference type="AlphaFoldDB" id="A0A512JMP8"/>
<protein>
    <submittedName>
        <fullName evidence="1">Uncharacterized protein</fullName>
    </submittedName>
</protein>